<keyword evidence="7" id="KW-1133">Transmembrane helix</keyword>
<keyword evidence="3 7" id="KW-0479">Metal-binding</keyword>
<dbReference type="InterPro" id="IPR038297">
    <property type="entry name" value="CcmH/CycL/NrfF/Ccl2_sf"/>
</dbReference>
<comment type="function">
    <text evidence="7">Possible subunit of a heme lyase.</text>
</comment>
<evidence type="ECO:0000259" key="8">
    <source>
        <dbReference type="Pfam" id="PF03918"/>
    </source>
</evidence>
<feature type="domain" description="CcmH/CycL/Ccl2/NrfF N-terminal" evidence="8">
    <location>
        <begin position="21"/>
        <end position="162"/>
    </location>
</feature>
<comment type="similarity">
    <text evidence="1 7">Belongs to the CcmH/CycL/Ccl2/NrfF family.</text>
</comment>
<keyword evidence="7" id="KW-0472">Membrane</keyword>
<feature type="chain" id="PRO_5011020764" description="Cytochrome c-type biogenesis protein" evidence="7">
    <location>
        <begin position="32"/>
        <end position="167"/>
    </location>
</feature>
<dbReference type="EMBL" id="CP000453">
    <property type="protein sequence ID" value="ABI57035.1"/>
    <property type="molecule type" value="Genomic_DNA"/>
</dbReference>
<evidence type="ECO:0000256" key="4">
    <source>
        <dbReference type="ARBA" id="ARBA00022729"/>
    </source>
</evidence>
<keyword evidence="2 7" id="KW-0349">Heme</keyword>
<keyword evidence="5" id="KW-0201">Cytochrome c-type biogenesis</keyword>
<evidence type="ECO:0000256" key="2">
    <source>
        <dbReference type="ARBA" id="ARBA00022617"/>
    </source>
</evidence>
<accession>Q0A802</accession>
<evidence type="ECO:0000256" key="1">
    <source>
        <dbReference type="ARBA" id="ARBA00010342"/>
    </source>
</evidence>
<dbReference type="CDD" id="cd16378">
    <property type="entry name" value="CcmH_N"/>
    <property type="match status" value="1"/>
</dbReference>
<dbReference type="PANTHER" id="PTHR47870:SF1">
    <property type="entry name" value="CYTOCHROME C-TYPE BIOGENESIS PROTEIN CCMH"/>
    <property type="match status" value="1"/>
</dbReference>
<keyword evidence="6 7" id="KW-0408">Iron</keyword>
<evidence type="ECO:0000256" key="6">
    <source>
        <dbReference type="ARBA" id="ARBA00023004"/>
    </source>
</evidence>
<dbReference type="Gene3D" id="1.10.8.640">
    <property type="entry name" value="Cytochrome C biogenesis protein"/>
    <property type="match status" value="1"/>
</dbReference>
<gene>
    <name evidence="9" type="ordered locus">Mlg_1689</name>
</gene>
<organism evidence="9 10">
    <name type="scientific">Alkalilimnicola ehrlichii (strain ATCC BAA-1101 / DSM 17681 / MLHE-1)</name>
    <dbReference type="NCBI Taxonomy" id="187272"/>
    <lineage>
        <taxon>Bacteria</taxon>
        <taxon>Pseudomonadati</taxon>
        <taxon>Pseudomonadota</taxon>
        <taxon>Gammaproteobacteria</taxon>
        <taxon>Chromatiales</taxon>
        <taxon>Ectothiorhodospiraceae</taxon>
        <taxon>Alkalilimnicola</taxon>
    </lineage>
</organism>
<feature type="signal peptide" evidence="7">
    <location>
        <begin position="1"/>
        <end position="31"/>
    </location>
</feature>
<sequence length="167" mass="18769">MKRAPMLDTRAAHLAALGLILLALLAPPAAAIPVGTPLTFDNETQAQRYQTLIRELRCTVCQNQSLLDSNAALARDLRRQIYEMVRDGHSRRRIEQFMVDRYGDYVLYRPPLRAATWLLWGGPFLLLALGAGLYLAVLRRHSRGGGHTAPLTAEERARLQAIDRRLT</sequence>
<dbReference type="GO" id="GO:0046872">
    <property type="term" value="F:metal ion binding"/>
    <property type="evidence" value="ECO:0007669"/>
    <property type="project" value="UniProtKB-KW"/>
</dbReference>
<name>Q0A802_ALKEH</name>
<keyword evidence="7" id="KW-0812">Transmembrane</keyword>
<proteinExistence type="inferred from homology"/>
<dbReference type="RefSeq" id="WP_011629429.1">
    <property type="nucleotide sequence ID" value="NC_008340.1"/>
</dbReference>
<dbReference type="AlphaFoldDB" id="Q0A802"/>
<dbReference type="Pfam" id="PF03918">
    <property type="entry name" value="CcmH"/>
    <property type="match status" value="1"/>
</dbReference>
<dbReference type="eggNOG" id="COG3088">
    <property type="taxonomic scope" value="Bacteria"/>
</dbReference>
<dbReference type="KEGG" id="aeh:Mlg_1689"/>
<feature type="transmembrane region" description="Helical" evidence="7">
    <location>
        <begin position="117"/>
        <end position="137"/>
    </location>
</feature>
<dbReference type="Proteomes" id="UP000001962">
    <property type="component" value="Chromosome"/>
</dbReference>
<dbReference type="InterPro" id="IPR051263">
    <property type="entry name" value="C-type_cytochrome_biogenesis"/>
</dbReference>
<evidence type="ECO:0000256" key="3">
    <source>
        <dbReference type="ARBA" id="ARBA00022723"/>
    </source>
</evidence>
<dbReference type="PANTHER" id="PTHR47870">
    <property type="entry name" value="CYTOCHROME C-TYPE BIOGENESIS PROTEIN CCMH"/>
    <property type="match status" value="1"/>
</dbReference>
<dbReference type="FunFam" id="1.10.8.640:FF:000001">
    <property type="entry name" value="Cytochrome c-type biogenesis protein"/>
    <property type="match status" value="1"/>
</dbReference>
<evidence type="ECO:0000313" key="9">
    <source>
        <dbReference type="EMBL" id="ABI57035.1"/>
    </source>
</evidence>
<keyword evidence="10" id="KW-1185">Reference proteome</keyword>
<reference evidence="10" key="1">
    <citation type="submission" date="2006-08" db="EMBL/GenBank/DDBJ databases">
        <title>Complete sequence of Alkalilimnicola ehrilichei MLHE-1.</title>
        <authorList>
            <person name="Copeland A."/>
            <person name="Lucas S."/>
            <person name="Lapidus A."/>
            <person name="Barry K."/>
            <person name="Detter J.C."/>
            <person name="Glavina del Rio T."/>
            <person name="Hammon N."/>
            <person name="Israni S."/>
            <person name="Dalin E."/>
            <person name="Tice H."/>
            <person name="Pitluck S."/>
            <person name="Sims D."/>
            <person name="Brettin T."/>
            <person name="Bruce D."/>
            <person name="Han C."/>
            <person name="Tapia R."/>
            <person name="Gilna P."/>
            <person name="Schmutz J."/>
            <person name="Larimer F."/>
            <person name="Land M."/>
            <person name="Hauser L."/>
            <person name="Kyrpides N."/>
            <person name="Mikhailova N."/>
            <person name="Oremland R.S."/>
            <person name="Hoeft S.E."/>
            <person name="Switzer-Blum J."/>
            <person name="Kulp T."/>
            <person name="King G."/>
            <person name="Tabita R."/>
            <person name="Witte B."/>
            <person name="Santini J.M."/>
            <person name="Basu P."/>
            <person name="Hollibaugh J.T."/>
            <person name="Xie G."/>
            <person name="Stolz J.F."/>
            <person name="Richardson P."/>
        </authorList>
    </citation>
    <scope>NUCLEOTIDE SEQUENCE [LARGE SCALE GENOMIC DNA]</scope>
    <source>
        <strain evidence="10">ATCC BAA-1101 / DSM 17681 / MLHE-1</strain>
    </source>
</reference>
<dbReference type="GO" id="GO:0017004">
    <property type="term" value="P:cytochrome complex assembly"/>
    <property type="evidence" value="ECO:0007669"/>
    <property type="project" value="UniProtKB-KW"/>
</dbReference>
<evidence type="ECO:0000256" key="7">
    <source>
        <dbReference type="RuleBase" id="RU364112"/>
    </source>
</evidence>
<dbReference type="InterPro" id="IPR005616">
    <property type="entry name" value="CcmH/CycL/Ccl2/NrfF_N"/>
</dbReference>
<protein>
    <recommendedName>
        <fullName evidence="7">Cytochrome c-type biogenesis protein</fullName>
    </recommendedName>
</protein>
<dbReference type="GO" id="GO:0005886">
    <property type="term" value="C:plasma membrane"/>
    <property type="evidence" value="ECO:0007669"/>
    <property type="project" value="TreeGrafter"/>
</dbReference>
<dbReference type="HOGENOM" id="CLU_107187_2_1_6"/>
<evidence type="ECO:0000313" key="10">
    <source>
        <dbReference type="Proteomes" id="UP000001962"/>
    </source>
</evidence>
<keyword evidence="4 7" id="KW-0732">Signal</keyword>
<evidence type="ECO:0000256" key="5">
    <source>
        <dbReference type="ARBA" id="ARBA00022748"/>
    </source>
</evidence>